<keyword evidence="3" id="KW-1185">Reference proteome</keyword>
<dbReference type="InterPro" id="IPR036291">
    <property type="entry name" value="NAD(P)-bd_dom_sf"/>
</dbReference>
<dbReference type="Proteomes" id="UP001500897">
    <property type="component" value="Unassembled WGS sequence"/>
</dbReference>
<accession>A0ABP5I3D2</accession>
<evidence type="ECO:0008006" key="4">
    <source>
        <dbReference type="Google" id="ProtNLM"/>
    </source>
</evidence>
<dbReference type="Pfam" id="PF00106">
    <property type="entry name" value="adh_short"/>
    <property type="match status" value="1"/>
</dbReference>
<name>A0ABP5I3D2_9ACTN</name>
<reference evidence="3" key="1">
    <citation type="journal article" date="2019" name="Int. J. Syst. Evol. Microbiol.">
        <title>The Global Catalogue of Microorganisms (GCM) 10K type strain sequencing project: providing services to taxonomists for standard genome sequencing and annotation.</title>
        <authorList>
            <consortium name="The Broad Institute Genomics Platform"/>
            <consortium name="The Broad Institute Genome Sequencing Center for Infectious Disease"/>
            <person name="Wu L."/>
            <person name="Ma J."/>
        </authorList>
    </citation>
    <scope>NUCLEOTIDE SEQUENCE [LARGE SCALE GENOMIC DNA]</scope>
    <source>
        <strain evidence="3">JCM 14559</strain>
    </source>
</reference>
<dbReference type="PANTHER" id="PTHR47534:SF3">
    <property type="entry name" value="ALCOHOL DEHYDROGENASE-LIKE C-TERMINAL DOMAIN-CONTAINING PROTEIN"/>
    <property type="match status" value="1"/>
</dbReference>
<sequence length="282" mass="29691">MATAVITGGTDGIGRALATAYLERGHHVLVVGTNPAKGEAFRADAHRRGAGERAHFLAADLGLVAENRRLIAHVAAHHPAVDVLVLGARYHRSTRAETADGLESNFALYYLSRHLLSHGLLPQLRRTASPVVLNFGGAGLAGPVRWDDLQLRRDYPGTGALGHGGALCDLLAAHLAHLHPDVPQVVNHPGVVATSFAGEYDRATAAHVDRLRVQGRPVTEAVAQILPHLDAPAAPLTAVLEGRRVRTDTPAFDPAAALRLHTATERLLAELPAAAGPSGRPA</sequence>
<evidence type="ECO:0000256" key="1">
    <source>
        <dbReference type="ARBA" id="ARBA00023002"/>
    </source>
</evidence>
<organism evidence="2 3">
    <name type="scientific">Kitasatospora saccharophila</name>
    <dbReference type="NCBI Taxonomy" id="407973"/>
    <lineage>
        <taxon>Bacteria</taxon>
        <taxon>Bacillati</taxon>
        <taxon>Actinomycetota</taxon>
        <taxon>Actinomycetes</taxon>
        <taxon>Kitasatosporales</taxon>
        <taxon>Streptomycetaceae</taxon>
        <taxon>Kitasatospora</taxon>
    </lineage>
</organism>
<dbReference type="RefSeq" id="WP_344551543.1">
    <property type="nucleotide sequence ID" value="NZ_BAAANS010000010.1"/>
</dbReference>
<dbReference type="InterPro" id="IPR052228">
    <property type="entry name" value="Sec_Metab_Biosynth_Oxidored"/>
</dbReference>
<dbReference type="PANTHER" id="PTHR47534">
    <property type="entry name" value="YALI0E05731P"/>
    <property type="match status" value="1"/>
</dbReference>
<dbReference type="EMBL" id="BAAANS010000010">
    <property type="protein sequence ID" value="GAA2093197.1"/>
    <property type="molecule type" value="Genomic_DNA"/>
</dbReference>
<proteinExistence type="predicted"/>
<evidence type="ECO:0000313" key="2">
    <source>
        <dbReference type="EMBL" id="GAA2093197.1"/>
    </source>
</evidence>
<comment type="caution">
    <text evidence="2">The sequence shown here is derived from an EMBL/GenBank/DDBJ whole genome shotgun (WGS) entry which is preliminary data.</text>
</comment>
<evidence type="ECO:0000313" key="3">
    <source>
        <dbReference type="Proteomes" id="UP001500897"/>
    </source>
</evidence>
<dbReference type="SUPFAM" id="SSF51735">
    <property type="entry name" value="NAD(P)-binding Rossmann-fold domains"/>
    <property type="match status" value="1"/>
</dbReference>
<keyword evidence="1" id="KW-0560">Oxidoreductase</keyword>
<protein>
    <recommendedName>
        <fullName evidence="4">Short-subunit dehydrogenase</fullName>
    </recommendedName>
</protein>
<gene>
    <name evidence="2" type="ORF">GCM10009759_19480</name>
</gene>
<dbReference type="Gene3D" id="3.40.50.720">
    <property type="entry name" value="NAD(P)-binding Rossmann-like Domain"/>
    <property type="match status" value="1"/>
</dbReference>
<dbReference type="InterPro" id="IPR002347">
    <property type="entry name" value="SDR_fam"/>
</dbReference>